<evidence type="ECO:0000256" key="1">
    <source>
        <dbReference type="SAM" id="MobiDB-lite"/>
    </source>
</evidence>
<keyword evidence="3" id="KW-1185">Reference proteome</keyword>
<dbReference type="Proteomes" id="UP001633002">
    <property type="component" value="Unassembled WGS sequence"/>
</dbReference>
<accession>A0ABD3HW32</accession>
<feature type="compositionally biased region" description="Acidic residues" evidence="1">
    <location>
        <begin position="1"/>
        <end position="11"/>
    </location>
</feature>
<name>A0ABD3HW32_9MARC</name>
<gene>
    <name evidence="2" type="ORF">R1sor_008637</name>
</gene>
<feature type="compositionally biased region" description="Basic and acidic residues" evidence="1">
    <location>
        <begin position="189"/>
        <end position="210"/>
    </location>
</feature>
<dbReference type="EMBL" id="JBJQOH010000003">
    <property type="protein sequence ID" value="KAL3694986.1"/>
    <property type="molecule type" value="Genomic_DNA"/>
</dbReference>
<organism evidence="2 3">
    <name type="scientific">Riccia sorocarpa</name>
    <dbReference type="NCBI Taxonomy" id="122646"/>
    <lineage>
        <taxon>Eukaryota</taxon>
        <taxon>Viridiplantae</taxon>
        <taxon>Streptophyta</taxon>
        <taxon>Embryophyta</taxon>
        <taxon>Marchantiophyta</taxon>
        <taxon>Marchantiopsida</taxon>
        <taxon>Marchantiidae</taxon>
        <taxon>Marchantiales</taxon>
        <taxon>Ricciaceae</taxon>
        <taxon>Riccia</taxon>
    </lineage>
</organism>
<reference evidence="2 3" key="1">
    <citation type="submission" date="2024-09" db="EMBL/GenBank/DDBJ databases">
        <title>Chromosome-scale assembly of Riccia sorocarpa.</title>
        <authorList>
            <person name="Paukszto L."/>
        </authorList>
    </citation>
    <scope>NUCLEOTIDE SEQUENCE [LARGE SCALE GENOMIC DNA]</scope>
    <source>
        <strain evidence="2">LP-2024</strain>
        <tissue evidence="2">Aerial parts of the thallus</tissue>
    </source>
</reference>
<protein>
    <submittedName>
        <fullName evidence="2">Uncharacterized protein</fullName>
    </submittedName>
</protein>
<proteinExistence type="predicted"/>
<dbReference type="AlphaFoldDB" id="A0ABD3HW32"/>
<evidence type="ECO:0000313" key="2">
    <source>
        <dbReference type="EMBL" id="KAL3694986.1"/>
    </source>
</evidence>
<feature type="region of interest" description="Disordered" evidence="1">
    <location>
        <begin position="1"/>
        <end position="126"/>
    </location>
</feature>
<comment type="caution">
    <text evidence="2">The sequence shown here is derived from an EMBL/GenBank/DDBJ whole genome shotgun (WGS) entry which is preliminary data.</text>
</comment>
<evidence type="ECO:0000313" key="3">
    <source>
        <dbReference type="Proteomes" id="UP001633002"/>
    </source>
</evidence>
<sequence>MAEEIEPEETQTEPRAQDAAGLGLELEAKEDEDPQQLARIPPGKSLEKPVLSSEAEYLSANEVEKTSIESSDHQQGNRNQAERPGIDLAAATEDLIQQTELMRERAQNIYSQEPQAPEDVEQNEVLKPSLEVPAHTPAVTPSIPLGAKWCDVEEERSDEQRTEETLAYTSSGERLSRPNEITLAEEVAGAERAEVNKGESGQDEREHEREQEDESDTSPSIIHKGHDQARSGNTVSSVVFRASREEATSFAIGDSQNKEARWRRLNGGRPRQQRDSLPLMTRWRMTGRGTRGQKVEETVIKEMPTWGTYLIVKKKTNHLTLLEWRRILKELGASWLAERWEHQVSSRQGELAPPTEVEGVTSLISSPPELREIGFAEDAPGEGSMED</sequence>
<feature type="compositionally biased region" description="Basic and acidic residues" evidence="1">
    <location>
        <begin position="62"/>
        <end position="72"/>
    </location>
</feature>
<feature type="region of interest" description="Disordered" evidence="1">
    <location>
        <begin position="151"/>
        <end position="233"/>
    </location>
</feature>